<dbReference type="InterPro" id="IPR011054">
    <property type="entry name" value="Rudment_hybrid_motif"/>
</dbReference>
<dbReference type="EC" id="6.3.4.18" evidence="4 5"/>
<comment type="function">
    <text evidence="4">Catalyzes the ATP-dependent conversion of 5-aminoimidazole ribonucleotide (AIR) and HCO(3)(-) to N5-carboxyaminoimidazole ribonucleotide (N5-CAIR).</text>
</comment>
<dbReference type="GO" id="GO:0034028">
    <property type="term" value="F:5-(carboxyamino)imidazole ribonucleotide synthase activity"/>
    <property type="evidence" value="ECO:0007669"/>
    <property type="project" value="UniProtKB-UniRule"/>
</dbReference>
<dbReference type="InterPro" id="IPR011761">
    <property type="entry name" value="ATP-grasp"/>
</dbReference>
<dbReference type="GO" id="GO:0004638">
    <property type="term" value="F:phosphoribosylaminoimidazole carboxylase activity"/>
    <property type="evidence" value="ECO:0007669"/>
    <property type="project" value="InterPro"/>
</dbReference>
<dbReference type="InterPro" id="IPR013815">
    <property type="entry name" value="ATP_grasp_subdomain_1"/>
</dbReference>
<dbReference type="InterPro" id="IPR040686">
    <property type="entry name" value="PurK_C"/>
</dbReference>
<dbReference type="Pfam" id="PF22660">
    <property type="entry name" value="RS_preATP-grasp-like"/>
    <property type="match status" value="1"/>
</dbReference>
<comment type="caution">
    <text evidence="4">Lacks conserved residue(s) required for the propagation of feature annotation.</text>
</comment>
<dbReference type="HOGENOM" id="CLU_011534_0_2_10"/>
<comment type="catalytic activity">
    <reaction evidence="4 5">
        <text>5-amino-1-(5-phospho-beta-D-ribosyl)imidazole + hydrogencarbonate + ATP = 5-carboxyamino-1-(5-phospho-D-ribosyl)imidazole + ADP + phosphate + 2 H(+)</text>
        <dbReference type="Rhea" id="RHEA:19317"/>
        <dbReference type="ChEBI" id="CHEBI:15378"/>
        <dbReference type="ChEBI" id="CHEBI:17544"/>
        <dbReference type="ChEBI" id="CHEBI:30616"/>
        <dbReference type="ChEBI" id="CHEBI:43474"/>
        <dbReference type="ChEBI" id="CHEBI:58730"/>
        <dbReference type="ChEBI" id="CHEBI:137981"/>
        <dbReference type="ChEBI" id="CHEBI:456216"/>
        <dbReference type="EC" id="6.3.4.18"/>
    </reaction>
</comment>
<dbReference type="PANTHER" id="PTHR11609">
    <property type="entry name" value="PURINE BIOSYNTHESIS PROTEIN 6/7, PUR6/7"/>
    <property type="match status" value="1"/>
</dbReference>
<dbReference type="STRING" id="1166018.FAES_5053"/>
<comment type="subunit">
    <text evidence="4 5">Homodimer.</text>
</comment>
<organism evidence="7 8">
    <name type="scientific">Fibrella aestuarina BUZ 2</name>
    <dbReference type="NCBI Taxonomy" id="1166018"/>
    <lineage>
        <taxon>Bacteria</taxon>
        <taxon>Pseudomonadati</taxon>
        <taxon>Bacteroidota</taxon>
        <taxon>Cytophagia</taxon>
        <taxon>Cytophagales</taxon>
        <taxon>Spirosomataceae</taxon>
        <taxon>Fibrella</taxon>
    </lineage>
</organism>
<keyword evidence="2 4" id="KW-0658">Purine biosynthesis</keyword>
<dbReference type="EMBL" id="HE796683">
    <property type="protein sequence ID" value="CCH03052.1"/>
    <property type="molecule type" value="Genomic_DNA"/>
</dbReference>
<dbReference type="UniPathway" id="UPA00074">
    <property type="reaction ID" value="UER00942"/>
</dbReference>
<feature type="binding site" evidence="4">
    <location>
        <position position="134"/>
    </location>
    <ligand>
        <name>ATP</name>
        <dbReference type="ChEBI" id="CHEBI:30616"/>
    </ligand>
</feature>
<evidence type="ECO:0000256" key="5">
    <source>
        <dbReference type="RuleBase" id="RU361200"/>
    </source>
</evidence>
<keyword evidence="8" id="KW-1185">Reference proteome</keyword>
<evidence type="ECO:0000313" key="7">
    <source>
        <dbReference type="EMBL" id="CCH03052.1"/>
    </source>
</evidence>
<dbReference type="Gene3D" id="3.30.1490.20">
    <property type="entry name" value="ATP-grasp fold, A domain"/>
    <property type="match status" value="1"/>
</dbReference>
<dbReference type="Proteomes" id="UP000011058">
    <property type="component" value="Chromosome"/>
</dbReference>
<dbReference type="AlphaFoldDB" id="I0KFZ9"/>
<evidence type="ECO:0000256" key="4">
    <source>
        <dbReference type="HAMAP-Rule" id="MF_01928"/>
    </source>
</evidence>
<dbReference type="Pfam" id="PF17769">
    <property type="entry name" value="PurK_C"/>
    <property type="match status" value="1"/>
</dbReference>
<dbReference type="HAMAP" id="MF_01928">
    <property type="entry name" value="PurK"/>
    <property type="match status" value="1"/>
</dbReference>
<dbReference type="InterPro" id="IPR005875">
    <property type="entry name" value="PurK"/>
</dbReference>
<accession>I0KFZ9</accession>
<dbReference type="SUPFAM" id="SSF52440">
    <property type="entry name" value="PreATP-grasp domain"/>
    <property type="match status" value="1"/>
</dbReference>
<proteinExistence type="inferred from homology"/>
<dbReference type="PATRIC" id="fig|1166018.3.peg.2029"/>
<reference evidence="7 8" key="1">
    <citation type="journal article" date="2012" name="J. Bacteriol.">
        <title>Genome Sequence of Fibrella aestuarina BUZ 2T, a Filamentous Marine Bacterium.</title>
        <authorList>
            <person name="Filippini M."/>
            <person name="Qi W."/>
            <person name="Blom J."/>
            <person name="Goesmann A."/>
            <person name="Smits T.H."/>
            <person name="Bagheri H.C."/>
        </authorList>
    </citation>
    <scope>NUCLEOTIDE SEQUENCE [LARGE SCALE GENOMIC DNA]</scope>
    <source>
        <strain evidence="8">BUZ 2T</strain>
    </source>
</reference>
<name>I0KFZ9_9BACT</name>
<comment type="similarity">
    <text evidence="4 5">Belongs to the PurK/PurT family.</text>
</comment>
<dbReference type="PANTHER" id="PTHR11609:SF5">
    <property type="entry name" value="PHOSPHORIBOSYLAMINOIMIDAZOLE CARBOXYLASE"/>
    <property type="match status" value="1"/>
</dbReference>
<dbReference type="SUPFAM" id="SSF56059">
    <property type="entry name" value="Glutathione synthetase ATP-binding domain-like"/>
    <property type="match status" value="1"/>
</dbReference>
<dbReference type="Gene3D" id="3.40.50.20">
    <property type="match status" value="1"/>
</dbReference>
<protein>
    <recommendedName>
        <fullName evidence="4 5">N5-carboxyaminoimidazole ribonucleotide synthase</fullName>
        <shortName evidence="4 5">N5-CAIR synthase</shortName>
        <ecNumber evidence="4 5">6.3.4.18</ecNumber>
    </recommendedName>
    <alternativeName>
        <fullName evidence="4 5">5-(carboxyamino)imidazole ribonucleotide synthetase</fullName>
    </alternativeName>
</protein>
<comment type="pathway">
    <text evidence="4 5">Purine metabolism; IMP biosynthesis via de novo pathway; 5-amino-1-(5-phospho-D-ribosyl)imidazole-4-carboxylate from 5-amino-1-(5-phospho-D-ribosyl)imidazole (N5-CAIR route): step 1/2.</text>
</comment>
<evidence type="ECO:0000313" key="8">
    <source>
        <dbReference type="Proteomes" id="UP000011058"/>
    </source>
</evidence>
<feature type="binding site" evidence="4">
    <location>
        <position position="215"/>
    </location>
    <ligand>
        <name>ATP</name>
        <dbReference type="ChEBI" id="CHEBI:30616"/>
    </ligand>
</feature>
<dbReference type="eggNOG" id="COG0026">
    <property type="taxonomic scope" value="Bacteria"/>
</dbReference>
<dbReference type="InterPro" id="IPR003135">
    <property type="entry name" value="ATP-grasp_carboxylate-amine"/>
</dbReference>
<dbReference type="GO" id="GO:0005524">
    <property type="term" value="F:ATP binding"/>
    <property type="evidence" value="ECO:0007669"/>
    <property type="project" value="UniProtKB-UniRule"/>
</dbReference>
<keyword evidence="1 4" id="KW-0547">Nucleotide-binding</keyword>
<feature type="binding site" evidence="4">
    <location>
        <begin position="207"/>
        <end position="210"/>
    </location>
    <ligand>
        <name>ATP</name>
        <dbReference type="ChEBI" id="CHEBI:30616"/>
    </ligand>
</feature>
<dbReference type="GO" id="GO:0006189">
    <property type="term" value="P:'de novo' IMP biosynthetic process"/>
    <property type="evidence" value="ECO:0007669"/>
    <property type="project" value="UniProtKB-UniRule"/>
</dbReference>
<keyword evidence="7" id="KW-0456">Lyase</keyword>
<comment type="function">
    <text evidence="5">Catalyzes the ATP-dependent conversion of 5-aminoimidazole ribonucleotide (AIR) and HCO(3)- to N5-carboxyaminoimidazole ribonucleotide (N5-CAIR).</text>
</comment>
<keyword evidence="4 5" id="KW-0436">Ligase</keyword>
<evidence type="ECO:0000256" key="2">
    <source>
        <dbReference type="ARBA" id="ARBA00022755"/>
    </source>
</evidence>
<dbReference type="Pfam" id="PF02222">
    <property type="entry name" value="ATP-grasp"/>
    <property type="match status" value="1"/>
</dbReference>
<dbReference type="Gene3D" id="3.30.470.20">
    <property type="entry name" value="ATP-grasp fold, B domain"/>
    <property type="match status" value="1"/>
</dbReference>
<dbReference type="InterPro" id="IPR016185">
    <property type="entry name" value="PreATP-grasp_dom_sf"/>
</dbReference>
<keyword evidence="3 4" id="KW-0067">ATP-binding</keyword>
<dbReference type="SUPFAM" id="SSF51246">
    <property type="entry name" value="Rudiment single hybrid motif"/>
    <property type="match status" value="1"/>
</dbReference>
<evidence type="ECO:0000256" key="1">
    <source>
        <dbReference type="ARBA" id="ARBA00022741"/>
    </source>
</evidence>
<feature type="binding site" evidence="4">
    <location>
        <begin position="294"/>
        <end position="295"/>
    </location>
    <ligand>
        <name>ATP</name>
        <dbReference type="ChEBI" id="CHEBI:30616"/>
    </ligand>
</feature>
<evidence type="ECO:0000259" key="6">
    <source>
        <dbReference type="PROSITE" id="PS50975"/>
    </source>
</evidence>
<dbReference type="PROSITE" id="PS50975">
    <property type="entry name" value="ATP_GRASP"/>
    <property type="match status" value="1"/>
</dbReference>
<sequence>MTKCRLLVSHTRFSSNPRSSRKSTSSTYSSSFMNQTIGILGGGQLGLMLIQAGIDWNLRIHCLDPDPQAPCKDLCTQFTVGALTDYDTVYQFGQAVDVLTIEIEKVNVDALEALEREGKRVYPQPHVIRQIQDKRTQKRFYQAHNLPTADFILTDDRAHVAQLAQDVPELLPAFHKLGRDGYDGRGVQRIATPADANKAFDAPGVLEKAVDFEKELAVIVARNADGEVRTFPTVEMAFHPELNLVEFLFSPADITPAVDEQAQAIARQVAEAYGIVGLLAVELFLDKQGKVLINEVAPRPHNSGHHTIRANRTSQFEQHWRAILNLPLGDTTAHGPAAMVNLLGDPGYSGPAQYEGLGTLLAMPGVSPFFYGKAQTRPGRKMGHITVLDASVAALKEKALLVKDSIRVISH</sequence>
<feature type="binding site" evidence="4">
    <location>
        <position position="176"/>
    </location>
    <ligand>
        <name>ATP</name>
        <dbReference type="ChEBI" id="CHEBI:30616"/>
    </ligand>
</feature>
<evidence type="ECO:0000256" key="3">
    <source>
        <dbReference type="ARBA" id="ARBA00022840"/>
    </source>
</evidence>
<dbReference type="InterPro" id="IPR054350">
    <property type="entry name" value="PurT/PurK_preATP-grasp"/>
</dbReference>
<dbReference type="NCBIfam" id="NF004679">
    <property type="entry name" value="PRK06019.1-5"/>
    <property type="match status" value="1"/>
</dbReference>
<gene>
    <name evidence="4 5" type="primary">purK</name>
    <name evidence="7" type="ORF">FAES_5053</name>
</gene>
<feature type="domain" description="ATP-grasp" evidence="6">
    <location>
        <begin position="138"/>
        <end position="324"/>
    </location>
</feature>
<dbReference type="GO" id="GO:0046872">
    <property type="term" value="F:metal ion binding"/>
    <property type="evidence" value="ECO:0007669"/>
    <property type="project" value="InterPro"/>
</dbReference>
<dbReference type="NCBIfam" id="TIGR01161">
    <property type="entry name" value="purK"/>
    <property type="match status" value="1"/>
</dbReference>
<dbReference type="KEGG" id="fae:FAES_5053"/>